<keyword evidence="2" id="KW-1185">Reference proteome</keyword>
<sequence length="80" mass="9000">MNKLRFIIGSMILISSSCGVEAPEASEDFKSPSDRRAHLTFTECNVCHEETRPDRDSHTRTGDCVSCHSFPDWSVISLVR</sequence>
<protein>
    <submittedName>
        <fullName evidence="1">Uncharacterized protein</fullName>
    </submittedName>
</protein>
<dbReference type="STRING" id="1513793.SAMN06296036_11126"/>
<proteinExistence type="predicted"/>
<evidence type="ECO:0000313" key="2">
    <source>
        <dbReference type="Proteomes" id="UP000192907"/>
    </source>
</evidence>
<dbReference type="Proteomes" id="UP000192907">
    <property type="component" value="Unassembled WGS sequence"/>
</dbReference>
<dbReference type="PROSITE" id="PS51257">
    <property type="entry name" value="PROKAR_LIPOPROTEIN"/>
    <property type="match status" value="1"/>
</dbReference>
<organism evidence="1 2">
    <name type="scientific">Pseudobacteriovorax antillogorgiicola</name>
    <dbReference type="NCBI Taxonomy" id="1513793"/>
    <lineage>
        <taxon>Bacteria</taxon>
        <taxon>Pseudomonadati</taxon>
        <taxon>Bdellovibrionota</taxon>
        <taxon>Oligoflexia</taxon>
        <taxon>Oligoflexales</taxon>
        <taxon>Pseudobacteriovoracaceae</taxon>
        <taxon>Pseudobacteriovorax</taxon>
    </lineage>
</organism>
<name>A0A1Y6C142_9BACT</name>
<dbReference type="InterPro" id="IPR036280">
    <property type="entry name" value="Multihaem_cyt_sf"/>
</dbReference>
<dbReference type="RefSeq" id="WP_132320237.1">
    <property type="nucleotide sequence ID" value="NZ_FWZT01000011.1"/>
</dbReference>
<dbReference type="AlphaFoldDB" id="A0A1Y6C142"/>
<evidence type="ECO:0000313" key="1">
    <source>
        <dbReference type="EMBL" id="SMF36395.1"/>
    </source>
</evidence>
<dbReference type="SUPFAM" id="SSF48695">
    <property type="entry name" value="Multiheme cytochromes"/>
    <property type="match status" value="1"/>
</dbReference>
<reference evidence="2" key="1">
    <citation type="submission" date="2017-04" db="EMBL/GenBank/DDBJ databases">
        <authorList>
            <person name="Varghese N."/>
            <person name="Submissions S."/>
        </authorList>
    </citation>
    <scope>NUCLEOTIDE SEQUENCE [LARGE SCALE GENOMIC DNA]</scope>
    <source>
        <strain evidence="2">RKEM611</strain>
    </source>
</reference>
<dbReference type="EMBL" id="FWZT01000011">
    <property type="protein sequence ID" value="SMF36395.1"/>
    <property type="molecule type" value="Genomic_DNA"/>
</dbReference>
<gene>
    <name evidence="1" type="ORF">SAMN06296036_11126</name>
</gene>
<accession>A0A1Y6C142</accession>